<dbReference type="InParanoid" id="A0A369J4D1"/>
<feature type="transmembrane region" description="Helical" evidence="1">
    <location>
        <begin position="75"/>
        <end position="96"/>
    </location>
</feature>
<sequence length="119" mass="13285">MTTIAGQDGGQQQAMWPRTRVEDVTASRDYAYRASQAICDNDQRFLSSTTTISDSVLPPIEPRSSGLLRYLLEEVYSSVLVYCSVLASCVWVLFVLKQCQARPQVLFPSGSLYKTRSPL</sequence>
<keyword evidence="3" id="KW-1185">Reference proteome</keyword>
<reference evidence="2" key="1">
    <citation type="submission" date="2018-04" db="EMBL/GenBank/DDBJ databases">
        <title>Whole genome sequencing of Hypsizygus marmoreus.</title>
        <authorList>
            <person name="Choi I.-G."/>
            <person name="Min B."/>
            <person name="Kim J.-G."/>
            <person name="Kim S."/>
            <person name="Oh Y.-L."/>
            <person name="Kong W.-S."/>
            <person name="Park H."/>
            <person name="Jeong J."/>
            <person name="Song E.-S."/>
        </authorList>
    </citation>
    <scope>NUCLEOTIDE SEQUENCE [LARGE SCALE GENOMIC DNA]</scope>
    <source>
        <strain evidence="2">51987-8</strain>
    </source>
</reference>
<protein>
    <submittedName>
        <fullName evidence="2">Uncharacterized protein</fullName>
    </submittedName>
</protein>
<comment type="caution">
    <text evidence="2">The sequence shown here is derived from an EMBL/GenBank/DDBJ whole genome shotgun (WGS) entry which is preliminary data.</text>
</comment>
<evidence type="ECO:0000313" key="2">
    <source>
        <dbReference type="EMBL" id="RDB15265.1"/>
    </source>
</evidence>
<dbReference type="AlphaFoldDB" id="A0A369J4D1"/>
<name>A0A369J4D1_HYPMA</name>
<evidence type="ECO:0000313" key="3">
    <source>
        <dbReference type="Proteomes" id="UP000076154"/>
    </source>
</evidence>
<evidence type="ECO:0000256" key="1">
    <source>
        <dbReference type="SAM" id="Phobius"/>
    </source>
</evidence>
<proteinExistence type="predicted"/>
<keyword evidence="1" id="KW-0812">Transmembrane</keyword>
<dbReference type="EMBL" id="LUEZ02000184">
    <property type="protein sequence ID" value="RDB15265.1"/>
    <property type="molecule type" value="Genomic_DNA"/>
</dbReference>
<keyword evidence="1" id="KW-0472">Membrane</keyword>
<accession>A0A369J4D1</accession>
<gene>
    <name evidence="2" type="ORF">Hypma_004808</name>
</gene>
<dbReference type="Proteomes" id="UP000076154">
    <property type="component" value="Unassembled WGS sequence"/>
</dbReference>
<organism evidence="2 3">
    <name type="scientific">Hypsizygus marmoreus</name>
    <name type="common">White beech mushroom</name>
    <name type="synonym">Agaricus marmoreus</name>
    <dbReference type="NCBI Taxonomy" id="39966"/>
    <lineage>
        <taxon>Eukaryota</taxon>
        <taxon>Fungi</taxon>
        <taxon>Dikarya</taxon>
        <taxon>Basidiomycota</taxon>
        <taxon>Agaricomycotina</taxon>
        <taxon>Agaricomycetes</taxon>
        <taxon>Agaricomycetidae</taxon>
        <taxon>Agaricales</taxon>
        <taxon>Tricholomatineae</taxon>
        <taxon>Lyophyllaceae</taxon>
        <taxon>Hypsizygus</taxon>
    </lineage>
</organism>
<keyword evidence="1" id="KW-1133">Transmembrane helix</keyword>